<keyword evidence="10" id="KW-0460">Magnesium</keyword>
<dbReference type="GO" id="GO:0046872">
    <property type="term" value="F:metal ion binding"/>
    <property type="evidence" value="ECO:0007669"/>
    <property type="project" value="UniProtKB-KW"/>
</dbReference>
<evidence type="ECO:0000313" key="21">
    <source>
        <dbReference type="EMBL" id="PJZ65545.1"/>
    </source>
</evidence>
<evidence type="ECO:0000256" key="3">
    <source>
        <dbReference type="ARBA" id="ARBA00004141"/>
    </source>
</evidence>
<keyword evidence="11 19" id="KW-1133">Transmembrane helix</keyword>
<dbReference type="PROSITE" id="PS50125">
    <property type="entry name" value="GUANYLATE_CYCLASE_2"/>
    <property type="match status" value="1"/>
</dbReference>
<dbReference type="Proteomes" id="UP000231912">
    <property type="component" value="Unassembled WGS sequence"/>
</dbReference>
<keyword evidence="6 19" id="KW-0812">Transmembrane</keyword>
<evidence type="ECO:0000256" key="10">
    <source>
        <dbReference type="ARBA" id="ARBA00022842"/>
    </source>
</evidence>
<dbReference type="InterPro" id="IPR001054">
    <property type="entry name" value="A/G_cyclase"/>
</dbReference>
<dbReference type="CDD" id="cd07302">
    <property type="entry name" value="CHD"/>
    <property type="match status" value="1"/>
</dbReference>
<dbReference type="GO" id="GO:0004016">
    <property type="term" value="F:adenylate cyclase activity"/>
    <property type="evidence" value="ECO:0007669"/>
    <property type="project" value="UniProtKB-EC"/>
</dbReference>
<feature type="transmembrane region" description="Helical" evidence="19">
    <location>
        <begin position="77"/>
        <end position="98"/>
    </location>
</feature>
<dbReference type="SUPFAM" id="SSF55073">
    <property type="entry name" value="Nucleotide cyclase"/>
    <property type="match status" value="1"/>
</dbReference>
<feature type="transmembrane region" description="Helical" evidence="19">
    <location>
        <begin position="166"/>
        <end position="183"/>
    </location>
</feature>
<evidence type="ECO:0000256" key="12">
    <source>
        <dbReference type="ARBA" id="ARBA00022998"/>
    </source>
</evidence>
<dbReference type="GO" id="GO:0006171">
    <property type="term" value="P:cAMP biosynthetic process"/>
    <property type="evidence" value="ECO:0007669"/>
    <property type="project" value="UniProtKB-KW"/>
</dbReference>
<dbReference type="EC" id="4.6.1.1" evidence="4"/>
<evidence type="ECO:0000256" key="4">
    <source>
        <dbReference type="ARBA" id="ARBA00012201"/>
    </source>
</evidence>
<dbReference type="PROSITE" id="PS00452">
    <property type="entry name" value="GUANYLATE_CYCLASE_1"/>
    <property type="match status" value="1"/>
</dbReference>
<dbReference type="InterPro" id="IPR018297">
    <property type="entry name" value="A/G_cyclase_CS"/>
</dbReference>
<evidence type="ECO:0000256" key="1">
    <source>
        <dbReference type="ARBA" id="ARBA00001593"/>
    </source>
</evidence>
<reference evidence="21 22" key="1">
    <citation type="submission" date="2017-07" db="EMBL/GenBank/DDBJ databases">
        <title>Leptospira spp. isolated from tropical soils.</title>
        <authorList>
            <person name="Thibeaux R."/>
            <person name="Iraola G."/>
            <person name="Ferres I."/>
            <person name="Bierque E."/>
            <person name="Girault D."/>
            <person name="Soupe-Gilbert M.-E."/>
            <person name="Picardeau M."/>
            <person name="Goarant C."/>
        </authorList>
    </citation>
    <scope>NUCLEOTIDE SEQUENCE [LARGE SCALE GENOMIC DNA]</scope>
    <source>
        <strain evidence="21 22">FH2-C-A2</strain>
    </source>
</reference>
<dbReference type="PANTHER" id="PTHR45627:SF12">
    <property type="entry name" value="ADENYLATE CYCLASE TYPE 2"/>
    <property type="match status" value="1"/>
</dbReference>
<feature type="transmembrane region" description="Helical" evidence="19">
    <location>
        <begin position="25"/>
        <end position="43"/>
    </location>
</feature>
<evidence type="ECO:0000256" key="16">
    <source>
        <dbReference type="ARBA" id="ARBA00032637"/>
    </source>
</evidence>
<keyword evidence="12" id="KW-0115">cAMP biosynthesis</keyword>
<feature type="transmembrane region" description="Helical" evidence="19">
    <location>
        <begin position="128"/>
        <end position="146"/>
    </location>
</feature>
<evidence type="ECO:0000256" key="19">
    <source>
        <dbReference type="SAM" id="Phobius"/>
    </source>
</evidence>
<dbReference type="RefSeq" id="WP_100759018.1">
    <property type="nucleotide sequence ID" value="NZ_NPDT01000004.1"/>
</dbReference>
<dbReference type="EMBL" id="NPDT01000004">
    <property type="protein sequence ID" value="PJZ65545.1"/>
    <property type="molecule type" value="Genomic_DNA"/>
</dbReference>
<evidence type="ECO:0000256" key="14">
    <source>
        <dbReference type="ARBA" id="ARBA00023239"/>
    </source>
</evidence>
<keyword evidence="14 18" id="KW-0456">Lyase</keyword>
<evidence type="ECO:0000256" key="6">
    <source>
        <dbReference type="ARBA" id="ARBA00022692"/>
    </source>
</evidence>
<dbReference type="GO" id="GO:0005886">
    <property type="term" value="C:plasma membrane"/>
    <property type="evidence" value="ECO:0007669"/>
    <property type="project" value="TreeGrafter"/>
</dbReference>
<evidence type="ECO:0000256" key="17">
    <source>
        <dbReference type="ARBA" id="ARBA00064436"/>
    </source>
</evidence>
<evidence type="ECO:0000256" key="9">
    <source>
        <dbReference type="ARBA" id="ARBA00022840"/>
    </source>
</evidence>
<accession>A0A2M9ZAU7</accession>
<comment type="subunit">
    <text evidence="17">Homodimer. Can also exist as monomer.</text>
</comment>
<dbReference type="Pfam" id="PF00211">
    <property type="entry name" value="Guanylate_cyc"/>
    <property type="match status" value="1"/>
</dbReference>
<evidence type="ECO:0000313" key="22">
    <source>
        <dbReference type="Proteomes" id="UP000231912"/>
    </source>
</evidence>
<dbReference type="GO" id="GO:0007189">
    <property type="term" value="P:adenylate cyclase-activating G protein-coupled receptor signaling pathway"/>
    <property type="evidence" value="ECO:0007669"/>
    <property type="project" value="TreeGrafter"/>
</dbReference>
<evidence type="ECO:0000256" key="2">
    <source>
        <dbReference type="ARBA" id="ARBA00001946"/>
    </source>
</evidence>
<dbReference type="SMART" id="SM00044">
    <property type="entry name" value="CYCc"/>
    <property type="match status" value="1"/>
</dbReference>
<keyword evidence="13 19" id="KW-0472">Membrane</keyword>
<dbReference type="FunFam" id="3.30.70.1230:FF:000033">
    <property type="entry name" value="Adenylate cyclase"/>
    <property type="match status" value="1"/>
</dbReference>
<comment type="catalytic activity">
    <reaction evidence="1">
        <text>ATP = 3',5'-cyclic AMP + diphosphate</text>
        <dbReference type="Rhea" id="RHEA:15389"/>
        <dbReference type="ChEBI" id="CHEBI:30616"/>
        <dbReference type="ChEBI" id="CHEBI:33019"/>
        <dbReference type="ChEBI" id="CHEBI:58165"/>
        <dbReference type="EC" id="4.6.1.1"/>
    </reaction>
</comment>
<sequence>MKRRFFQLIYLIFGDPKKNSLEHRLFNAISFVNGSLNIIGSVFLEDQEYYYRIIALNLISGIALLAMYYYSRVKSVYYALFWPLNLTILFYLSSLWFLNAGSQGGNHYYFIPALVIATILLRNHNVFIIYGLYAFVTGCLYFVEFIHPNFIVPHANRNAMYMDLGGNYIFVQILTGILIFILSRNLNIERKKSDNLLRNILPEQIADELKRNDTVQPKRYDSVTVLFTDMAGFTNIAEKMSPEELVGELHFFFAEFDKIAGKYRMEKIKTIGDAYMAAGGLPEPNHTHAIDAVLCGLEFQEFMKRHKEERTRLGLPTWELRLGIHTGSVVAGVIGTEKFAYDIWGDTVNTASRMESSGLPGEVNISKQTFHLVRDQFLCESRGLIKAKNKGEIEMFLVKGLRSGGIDQNQTAVSV</sequence>
<gene>
    <name evidence="21" type="ORF">CH371_11420</name>
</gene>
<evidence type="ECO:0000256" key="18">
    <source>
        <dbReference type="RuleBase" id="RU000405"/>
    </source>
</evidence>
<organism evidence="21 22">
    <name type="scientific">Leptospira wolffii</name>
    <dbReference type="NCBI Taxonomy" id="409998"/>
    <lineage>
        <taxon>Bacteria</taxon>
        <taxon>Pseudomonadati</taxon>
        <taxon>Spirochaetota</taxon>
        <taxon>Spirochaetia</taxon>
        <taxon>Leptospirales</taxon>
        <taxon>Leptospiraceae</taxon>
        <taxon>Leptospira</taxon>
    </lineage>
</organism>
<feature type="transmembrane region" description="Helical" evidence="19">
    <location>
        <begin position="49"/>
        <end position="70"/>
    </location>
</feature>
<dbReference type="PANTHER" id="PTHR45627">
    <property type="entry name" value="ADENYLATE CYCLASE TYPE 1"/>
    <property type="match status" value="1"/>
</dbReference>
<dbReference type="GO" id="GO:0035556">
    <property type="term" value="P:intracellular signal transduction"/>
    <property type="evidence" value="ECO:0007669"/>
    <property type="project" value="InterPro"/>
</dbReference>
<dbReference type="GO" id="GO:0005524">
    <property type="term" value="F:ATP binding"/>
    <property type="evidence" value="ECO:0007669"/>
    <property type="project" value="UniProtKB-KW"/>
</dbReference>
<evidence type="ECO:0000256" key="11">
    <source>
        <dbReference type="ARBA" id="ARBA00022989"/>
    </source>
</evidence>
<proteinExistence type="inferred from homology"/>
<comment type="caution">
    <text evidence="21">The sequence shown here is derived from an EMBL/GenBank/DDBJ whole genome shotgun (WGS) entry which is preliminary data.</text>
</comment>
<keyword evidence="8" id="KW-0547">Nucleotide-binding</keyword>
<dbReference type="InterPro" id="IPR029787">
    <property type="entry name" value="Nucleotide_cyclase"/>
</dbReference>
<comment type="similarity">
    <text evidence="18">Belongs to the adenylyl cyclase class-4/guanylyl cyclase family.</text>
</comment>
<comment type="cofactor">
    <cofactor evidence="2">
        <name>Mg(2+)</name>
        <dbReference type="ChEBI" id="CHEBI:18420"/>
    </cofactor>
</comment>
<dbReference type="Gene3D" id="3.30.70.1230">
    <property type="entry name" value="Nucleotide cyclase"/>
    <property type="match status" value="1"/>
</dbReference>
<protein>
    <recommendedName>
        <fullName evidence="5">Adenylate cyclase</fullName>
        <ecNumber evidence="4">4.6.1.1</ecNumber>
    </recommendedName>
    <alternativeName>
        <fullName evidence="15">ATP pyrophosphate-lyase</fullName>
    </alternativeName>
    <alternativeName>
        <fullName evidence="16">Adenylyl cyclase</fullName>
    </alternativeName>
</protein>
<feature type="domain" description="Guanylate cyclase" evidence="20">
    <location>
        <begin position="224"/>
        <end position="355"/>
    </location>
</feature>
<comment type="subcellular location">
    <subcellularLocation>
        <location evidence="3">Membrane</location>
        <topology evidence="3">Multi-pass membrane protein</topology>
    </subcellularLocation>
</comment>
<evidence type="ECO:0000256" key="8">
    <source>
        <dbReference type="ARBA" id="ARBA00022741"/>
    </source>
</evidence>
<evidence type="ECO:0000256" key="5">
    <source>
        <dbReference type="ARBA" id="ARBA00021420"/>
    </source>
</evidence>
<keyword evidence="9" id="KW-0067">ATP-binding</keyword>
<evidence type="ECO:0000256" key="13">
    <source>
        <dbReference type="ARBA" id="ARBA00023136"/>
    </source>
</evidence>
<evidence type="ECO:0000256" key="15">
    <source>
        <dbReference type="ARBA" id="ARBA00032597"/>
    </source>
</evidence>
<feature type="transmembrane region" description="Helical" evidence="19">
    <location>
        <begin position="104"/>
        <end position="121"/>
    </location>
</feature>
<name>A0A2M9ZAU7_9LEPT</name>
<keyword evidence="7" id="KW-0479">Metal-binding</keyword>
<evidence type="ECO:0000259" key="20">
    <source>
        <dbReference type="PROSITE" id="PS50125"/>
    </source>
</evidence>
<evidence type="ECO:0000256" key="7">
    <source>
        <dbReference type="ARBA" id="ARBA00022723"/>
    </source>
</evidence>
<dbReference type="AlphaFoldDB" id="A0A2M9ZAU7"/>